<dbReference type="InterPro" id="IPR001623">
    <property type="entry name" value="DnaJ_domain"/>
</dbReference>
<dbReference type="PROSITE" id="PS50076">
    <property type="entry name" value="DNAJ_2"/>
    <property type="match status" value="1"/>
</dbReference>
<keyword evidence="1" id="KW-0472">Membrane</keyword>
<dbReference type="EMBL" id="CAEZUZ010000104">
    <property type="protein sequence ID" value="CAB4618324.1"/>
    <property type="molecule type" value="Genomic_DNA"/>
</dbReference>
<protein>
    <submittedName>
        <fullName evidence="3">Unannotated protein</fullName>
    </submittedName>
</protein>
<dbReference type="EMBL" id="CAEZUL010000034">
    <property type="protein sequence ID" value="CAB4596098.1"/>
    <property type="molecule type" value="Genomic_DNA"/>
</dbReference>
<sequence length="194" mass="21000">MGTSRTHYEVLGVVPTASQSDIRRAYRALVVRHHPDTGGSSTSTATLTQITDAWTVLSDIEKRKKYDREIHVVQTEPKIDVSFVTNSYTPARFPWRGMLIAMAVGTVAVLLLHALSNPVTPGKPDQLLTSGSCVDITTALSAIEVSCDGPHQAVVQQLIAFDRTCATGTEPYRDQQGMGLACIVRVDVPTSIAH</sequence>
<name>A0A6J6GH14_9ZZZZ</name>
<dbReference type="PRINTS" id="PR00625">
    <property type="entry name" value="JDOMAIN"/>
</dbReference>
<reference evidence="3" key="1">
    <citation type="submission" date="2020-05" db="EMBL/GenBank/DDBJ databases">
        <authorList>
            <person name="Chiriac C."/>
            <person name="Salcher M."/>
            <person name="Ghai R."/>
            <person name="Kavagutti S V."/>
        </authorList>
    </citation>
    <scope>NUCLEOTIDE SEQUENCE</scope>
</reference>
<keyword evidence="1" id="KW-1133">Transmembrane helix</keyword>
<dbReference type="InterPro" id="IPR052763">
    <property type="entry name" value="DnaJ_C4"/>
</dbReference>
<dbReference type="InterPro" id="IPR036869">
    <property type="entry name" value="J_dom_sf"/>
</dbReference>
<dbReference type="PANTHER" id="PTHR44825">
    <property type="match status" value="1"/>
</dbReference>
<accession>A0A6J6GH14</accession>
<dbReference type="SUPFAM" id="SSF46565">
    <property type="entry name" value="Chaperone J-domain"/>
    <property type="match status" value="1"/>
</dbReference>
<feature type="transmembrane region" description="Helical" evidence="1">
    <location>
        <begin position="97"/>
        <end position="115"/>
    </location>
</feature>
<dbReference type="Pfam" id="PF00226">
    <property type="entry name" value="DnaJ"/>
    <property type="match status" value="1"/>
</dbReference>
<proteinExistence type="predicted"/>
<keyword evidence="1" id="KW-0812">Transmembrane</keyword>
<dbReference type="PANTHER" id="PTHR44825:SF1">
    <property type="entry name" value="DNAJ HOMOLOG SUBFAMILY C MEMBER 4"/>
    <property type="match status" value="1"/>
</dbReference>
<evidence type="ECO:0000256" key="1">
    <source>
        <dbReference type="SAM" id="Phobius"/>
    </source>
</evidence>
<feature type="domain" description="J" evidence="2">
    <location>
        <begin position="6"/>
        <end position="70"/>
    </location>
</feature>
<dbReference type="Gene3D" id="1.10.287.110">
    <property type="entry name" value="DnaJ domain"/>
    <property type="match status" value="1"/>
</dbReference>
<dbReference type="SMART" id="SM00271">
    <property type="entry name" value="DnaJ"/>
    <property type="match status" value="1"/>
</dbReference>
<dbReference type="CDD" id="cd06257">
    <property type="entry name" value="DnaJ"/>
    <property type="match status" value="1"/>
</dbReference>
<evidence type="ECO:0000313" key="3">
    <source>
        <dbReference type="EMBL" id="CAB4596098.1"/>
    </source>
</evidence>
<evidence type="ECO:0000313" key="4">
    <source>
        <dbReference type="EMBL" id="CAB4618324.1"/>
    </source>
</evidence>
<gene>
    <name evidence="3" type="ORF">UFOPK1808_00451</name>
    <name evidence="4" type="ORF">UFOPK1889_00708</name>
</gene>
<dbReference type="AlphaFoldDB" id="A0A6J6GH14"/>
<organism evidence="3">
    <name type="scientific">freshwater metagenome</name>
    <dbReference type="NCBI Taxonomy" id="449393"/>
    <lineage>
        <taxon>unclassified sequences</taxon>
        <taxon>metagenomes</taxon>
        <taxon>ecological metagenomes</taxon>
    </lineage>
</organism>
<evidence type="ECO:0000259" key="2">
    <source>
        <dbReference type="PROSITE" id="PS50076"/>
    </source>
</evidence>